<protein>
    <submittedName>
        <fullName evidence="1">Uncharacterized protein</fullName>
    </submittedName>
</protein>
<dbReference type="AlphaFoldDB" id="W7A2T4"/>
<accession>W7A2T4</accession>
<dbReference type="RefSeq" id="XP_008817533.1">
    <property type="nucleotide sequence ID" value="XM_008819311.1"/>
</dbReference>
<evidence type="ECO:0000313" key="1">
    <source>
        <dbReference type="EMBL" id="EUD65995.1"/>
    </source>
</evidence>
<keyword evidence="2" id="KW-1185">Reference proteome</keyword>
<name>W7A2T4_9APIC</name>
<dbReference type="GeneID" id="20038996"/>
<dbReference type="EMBL" id="KI965475">
    <property type="protein sequence ID" value="EUD65995.1"/>
    <property type="molecule type" value="Genomic_DNA"/>
</dbReference>
<dbReference type="VEuPathDB" id="PlasmoDB:C922_03722"/>
<sequence>MSSVFYRNHRLDSYKYDRTPSHLSCYAKQSMNNGFRNIWGITKELCTKNGKMRKVCIAEFVQRCIWRFKEFYVNENEFASYTISTLFQCKLYI</sequence>
<dbReference type="Proteomes" id="UP000030640">
    <property type="component" value="Unassembled WGS sequence"/>
</dbReference>
<organism evidence="1 2">
    <name type="scientific">Plasmodium inui San Antonio 1</name>
    <dbReference type="NCBI Taxonomy" id="1237626"/>
    <lineage>
        <taxon>Eukaryota</taxon>
        <taxon>Sar</taxon>
        <taxon>Alveolata</taxon>
        <taxon>Apicomplexa</taxon>
        <taxon>Aconoidasida</taxon>
        <taxon>Haemosporida</taxon>
        <taxon>Plasmodiidae</taxon>
        <taxon>Plasmodium</taxon>
        <taxon>Plasmodium (Plasmodium)</taxon>
    </lineage>
</organism>
<gene>
    <name evidence="1" type="ORF">C922_03722</name>
</gene>
<proteinExistence type="predicted"/>
<evidence type="ECO:0000313" key="2">
    <source>
        <dbReference type="Proteomes" id="UP000030640"/>
    </source>
</evidence>
<reference evidence="1 2" key="1">
    <citation type="submission" date="2013-02" db="EMBL/GenBank/DDBJ databases">
        <title>The Genome Sequence of Plasmodium inui San Antonio 1.</title>
        <authorList>
            <consortium name="The Broad Institute Genome Sequencing Platform"/>
            <consortium name="The Broad Institute Genome Sequencing Center for Infectious Disease"/>
            <person name="Neafsey D."/>
            <person name="Cheeseman I."/>
            <person name="Volkman S."/>
            <person name="Adams J."/>
            <person name="Walker B."/>
            <person name="Young S.K."/>
            <person name="Zeng Q."/>
            <person name="Gargeya S."/>
            <person name="Fitzgerald M."/>
            <person name="Haas B."/>
            <person name="Abouelleil A."/>
            <person name="Alvarado L."/>
            <person name="Arachchi H.M."/>
            <person name="Berlin A.M."/>
            <person name="Chapman S.B."/>
            <person name="Dewar J."/>
            <person name="Goldberg J."/>
            <person name="Griggs A."/>
            <person name="Gujja S."/>
            <person name="Hansen M."/>
            <person name="Howarth C."/>
            <person name="Imamovic A."/>
            <person name="Larimer J."/>
            <person name="McCowan C."/>
            <person name="Murphy C."/>
            <person name="Neiman D."/>
            <person name="Pearson M."/>
            <person name="Priest M."/>
            <person name="Roberts A."/>
            <person name="Saif S."/>
            <person name="Shea T."/>
            <person name="Sisk P."/>
            <person name="Sykes S."/>
            <person name="Wortman J."/>
            <person name="Nusbaum C."/>
            <person name="Birren B."/>
        </authorList>
    </citation>
    <scope>NUCLEOTIDE SEQUENCE [LARGE SCALE GENOMIC DNA]</scope>
    <source>
        <strain evidence="1 2">San Antonio 1</strain>
    </source>
</reference>